<feature type="compositionally biased region" description="Polar residues" evidence="8">
    <location>
        <begin position="1"/>
        <end position="18"/>
    </location>
</feature>
<evidence type="ECO:0000313" key="11">
    <source>
        <dbReference type="Proteomes" id="UP000197065"/>
    </source>
</evidence>
<feature type="transmembrane region" description="Helical" evidence="9">
    <location>
        <begin position="204"/>
        <end position="223"/>
    </location>
</feature>
<dbReference type="PANTHER" id="PTHR30462">
    <property type="entry name" value="INTERMEMBRANE TRANSPORT PROTEIN PQIB-RELATED"/>
    <property type="match status" value="1"/>
</dbReference>
<feature type="region of interest" description="Disordered" evidence="8">
    <location>
        <begin position="1"/>
        <end position="23"/>
    </location>
</feature>
<dbReference type="Proteomes" id="UP000197065">
    <property type="component" value="Unassembled WGS sequence"/>
</dbReference>
<feature type="transmembrane region" description="Helical" evidence="9">
    <location>
        <begin position="331"/>
        <end position="360"/>
    </location>
</feature>
<evidence type="ECO:0000256" key="7">
    <source>
        <dbReference type="ARBA" id="ARBA00023136"/>
    </source>
</evidence>
<evidence type="ECO:0000256" key="8">
    <source>
        <dbReference type="SAM" id="MobiDB-lite"/>
    </source>
</evidence>
<keyword evidence="11" id="KW-1185">Reference proteome</keyword>
<evidence type="ECO:0000256" key="1">
    <source>
        <dbReference type="ARBA" id="ARBA00004429"/>
    </source>
</evidence>
<dbReference type="InterPro" id="IPR051800">
    <property type="entry name" value="PqiA-PqiB_transport"/>
</dbReference>
<protein>
    <submittedName>
        <fullName evidence="10">Paraquat-inducible protein A</fullName>
    </submittedName>
</protein>
<accession>A0A212S2I6</accession>
<dbReference type="AlphaFoldDB" id="A0A212S2I6"/>
<keyword evidence="7 9" id="KW-0472">Membrane</keyword>
<keyword evidence="4" id="KW-0997">Cell inner membrane</keyword>
<evidence type="ECO:0000313" key="10">
    <source>
        <dbReference type="EMBL" id="SNB79373.1"/>
    </source>
</evidence>
<dbReference type="EMBL" id="FYEH01000021">
    <property type="protein sequence ID" value="SNB79373.1"/>
    <property type="molecule type" value="Genomic_DNA"/>
</dbReference>
<sequence>MNNDSISRGPVDQQSQNEGFRLRAKDMKTARMESTGPRRLIACHECGSVHAIAGLPVDRVAHCRTCDSPLTSGKRSEPESLLAIYLAAAVLVVVAHSFPIMGLDIQGKTQTATLVTGPAMLIQQGMWPLGLLVVIVVSVIPSLRILSNILILGPITIGRRPWAGAWLMRLGGSLKPWSMMEIMLLGLIVAYVKLIDLASVQLGLSLYAFVGVILLLLLADLITEPAVIWDKIRARPPLSLAAGQPLLACHACGQVDVAPAGAQHGVACSRCGASLHRRKPNSLARTWALLLAATIFYIPANLLPVMTVTYLGNSEPDTILSGVKSLLAAGMFPVALLVFFASILVPVLKLCGLVWLLLSVQFKSRQRLRQRTKIYRIIEGVGRWSMVDIFMISILVALVELGALARIDPGPGALAFAAVVILTMLGSASFDPKLMWDVEEDGRERTRNWRV</sequence>
<proteinExistence type="inferred from homology"/>
<evidence type="ECO:0000256" key="9">
    <source>
        <dbReference type="SAM" id="Phobius"/>
    </source>
</evidence>
<evidence type="ECO:0000256" key="5">
    <source>
        <dbReference type="ARBA" id="ARBA00022692"/>
    </source>
</evidence>
<feature type="transmembrane region" description="Helical" evidence="9">
    <location>
        <begin position="125"/>
        <end position="153"/>
    </location>
</feature>
<feature type="transmembrane region" description="Helical" evidence="9">
    <location>
        <begin position="174"/>
        <end position="192"/>
    </location>
</feature>
<feature type="transmembrane region" description="Helical" evidence="9">
    <location>
        <begin position="381"/>
        <end position="405"/>
    </location>
</feature>
<evidence type="ECO:0000256" key="3">
    <source>
        <dbReference type="ARBA" id="ARBA00022475"/>
    </source>
</evidence>
<dbReference type="PANTHER" id="PTHR30462:SF3">
    <property type="entry name" value="INTERMEMBRANE TRANSPORT PROTEIN PQIA"/>
    <property type="match status" value="1"/>
</dbReference>
<feature type="transmembrane region" description="Helical" evidence="9">
    <location>
        <begin position="82"/>
        <end position="105"/>
    </location>
</feature>
<dbReference type="InterPro" id="IPR007498">
    <property type="entry name" value="PqiA-like"/>
</dbReference>
<evidence type="ECO:0000256" key="6">
    <source>
        <dbReference type="ARBA" id="ARBA00022989"/>
    </source>
</evidence>
<feature type="transmembrane region" description="Helical" evidence="9">
    <location>
        <begin position="287"/>
        <end position="311"/>
    </location>
</feature>
<feature type="transmembrane region" description="Helical" evidence="9">
    <location>
        <begin position="411"/>
        <end position="430"/>
    </location>
</feature>
<keyword evidence="3" id="KW-1003">Cell membrane</keyword>
<evidence type="ECO:0000256" key="2">
    <source>
        <dbReference type="ARBA" id="ARBA00007555"/>
    </source>
</evidence>
<dbReference type="Pfam" id="PF04403">
    <property type="entry name" value="PqiA"/>
    <property type="match status" value="2"/>
</dbReference>
<dbReference type="GO" id="GO:0005886">
    <property type="term" value="C:plasma membrane"/>
    <property type="evidence" value="ECO:0007669"/>
    <property type="project" value="UniProtKB-SubCell"/>
</dbReference>
<comment type="subcellular location">
    <subcellularLocation>
        <location evidence="1">Cell inner membrane</location>
        <topology evidence="1">Multi-pass membrane protein</topology>
    </subcellularLocation>
</comment>
<keyword evidence="5 9" id="KW-0812">Transmembrane</keyword>
<name>A0A212S2I6_9PROT</name>
<dbReference type="NCBIfam" id="TIGR00155">
    <property type="entry name" value="pqiA_fam"/>
    <property type="match status" value="1"/>
</dbReference>
<gene>
    <name evidence="10" type="ORF">SAMN07250955_1215</name>
</gene>
<reference evidence="10 11" key="1">
    <citation type="submission" date="2017-06" db="EMBL/GenBank/DDBJ databases">
        <authorList>
            <person name="Kim H.J."/>
            <person name="Triplett B.A."/>
        </authorList>
    </citation>
    <scope>NUCLEOTIDE SEQUENCE [LARGE SCALE GENOMIC DNA]</scope>
    <source>
        <strain evidence="10 11">B29T1</strain>
    </source>
</reference>
<evidence type="ECO:0000256" key="4">
    <source>
        <dbReference type="ARBA" id="ARBA00022519"/>
    </source>
</evidence>
<keyword evidence="6 9" id="KW-1133">Transmembrane helix</keyword>
<comment type="similarity">
    <text evidence="2">Belongs to the PqiA family.</text>
</comment>
<dbReference type="InterPro" id="IPR005219">
    <property type="entry name" value="PqiA-like_proteobact"/>
</dbReference>
<organism evidence="10 11">
    <name type="scientific">Arboricoccus pini</name>
    <dbReference type="NCBI Taxonomy" id="1963835"/>
    <lineage>
        <taxon>Bacteria</taxon>
        <taxon>Pseudomonadati</taxon>
        <taxon>Pseudomonadota</taxon>
        <taxon>Alphaproteobacteria</taxon>
        <taxon>Geminicoccales</taxon>
        <taxon>Geminicoccaceae</taxon>
        <taxon>Arboricoccus</taxon>
    </lineage>
</organism>